<gene>
    <name evidence="10" type="ORF">skT53_25910</name>
</gene>
<dbReference type="SUPFAM" id="SSF158472">
    <property type="entry name" value="HAMP domain-like"/>
    <property type="match status" value="1"/>
</dbReference>
<dbReference type="CDD" id="cd06225">
    <property type="entry name" value="HAMP"/>
    <property type="match status" value="1"/>
</dbReference>
<protein>
    <recommendedName>
        <fullName evidence="12">EAL domain-containing protein</fullName>
    </recommendedName>
</protein>
<keyword evidence="3 6" id="KW-0812">Transmembrane</keyword>
<dbReference type="GO" id="GO:0005886">
    <property type="term" value="C:plasma membrane"/>
    <property type="evidence" value="ECO:0007669"/>
    <property type="project" value="UniProtKB-SubCell"/>
</dbReference>
<feature type="domain" description="HAMP" evidence="8">
    <location>
        <begin position="305"/>
        <end position="357"/>
    </location>
</feature>
<dbReference type="InterPro" id="IPR003660">
    <property type="entry name" value="HAMP_dom"/>
</dbReference>
<dbReference type="Proteomes" id="UP000593802">
    <property type="component" value="Chromosome"/>
</dbReference>
<dbReference type="CDD" id="cd01949">
    <property type="entry name" value="GGDEF"/>
    <property type="match status" value="1"/>
</dbReference>
<evidence type="ECO:0000259" key="9">
    <source>
        <dbReference type="PROSITE" id="PS50887"/>
    </source>
</evidence>
<dbReference type="PANTHER" id="PTHR44757:SF2">
    <property type="entry name" value="BIOFILM ARCHITECTURE MAINTENANCE PROTEIN MBAA"/>
    <property type="match status" value="1"/>
</dbReference>
<name>A0A7I8DFG8_9BACL</name>
<dbReference type="RefSeq" id="WP_200757802.1">
    <property type="nucleotide sequence ID" value="NZ_AP023366.1"/>
</dbReference>
<dbReference type="EMBL" id="AP023366">
    <property type="protein sequence ID" value="BCJ87606.1"/>
    <property type="molecule type" value="Genomic_DNA"/>
</dbReference>
<dbReference type="KEGG" id="eff:skT53_25910"/>
<evidence type="ECO:0000256" key="2">
    <source>
        <dbReference type="ARBA" id="ARBA00022475"/>
    </source>
</evidence>
<dbReference type="SMART" id="SM00267">
    <property type="entry name" value="GGDEF"/>
    <property type="match status" value="1"/>
</dbReference>
<dbReference type="GO" id="GO:0007165">
    <property type="term" value="P:signal transduction"/>
    <property type="evidence" value="ECO:0007669"/>
    <property type="project" value="InterPro"/>
</dbReference>
<dbReference type="CDD" id="cd12912">
    <property type="entry name" value="PDC2_MCP_like"/>
    <property type="match status" value="1"/>
</dbReference>
<dbReference type="CDD" id="cd01948">
    <property type="entry name" value="EAL"/>
    <property type="match status" value="1"/>
</dbReference>
<dbReference type="InterPro" id="IPR000160">
    <property type="entry name" value="GGDEF_dom"/>
</dbReference>
<evidence type="ECO:0000256" key="1">
    <source>
        <dbReference type="ARBA" id="ARBA00004651"/>
    </source>
</evidence>
<dbReference type="SUPFAM" id="SSF141868">
    <property type="entry name" value="EAL domain-like"/>
    <property type="match status" value="1"/>
</dbReference>
<dbReference type="Gene3D" id="3.20.20.450">
    <property type="entry name" value="EAL domain"/>
    <property type="match status" value="1"/>
</dbReference>
<keyword evidence="5 6" id="KW-0472">Membrane</keyword>
<dbReference type="InterPro" id="IPR029787">
    <property type="entry name" value="Nucleotide_cyclase"/>
</dbReference>
<dbReference type="InterPro" id="IPR052155">
    <property type="entry name" value="Biofilm_reg_signaling"/>
</dbReference>
<feature type="transmembrane region" description="Helical" evidence="6">
    <location>
        <begin position="12"/>
        <end position="35"/>
    </location>
</feature>
<evidence type="ECO:0000256" key="6">
    <source>
        <dbReference type="SAM" id="Phobius"/>
    </source>
</evidence>
<comment type="subcellular location">
    <subcellularLocation>
        <location evidence="1">Cell membrane</location>
        <topology evidence="1">Multi-pass membrane protein</topology>
    </subcellularLocation>
</comment>
<dbReference type="InterPro" id="IPR001633">
    <property type="entry name" value="EAL_dom"/>
</dbReference>
<dbReference type="Pfam" id="PF02743">
    <property type="entry name" value="dCache_1"/>
    <property type="match status" value="1"/>
</dbReference>
<dbReference type="Pfam" id="PF00672">
    <property type="entry name" value="HAMP"/>
    <property type="match status" value="1"/>
</dbReference>
<evidence type="ECO:0000259" key="8">
    <source>
        <dbReference type="PROSITE" id="PS50885"/>
    </source>
</evidence>
<dbReference type="SMART" id="SM00052">
    <property type="entry name" value="EAL"/>
    <property type="match status" value="1"/>
</dbReference>
<dbReference type="SUPFAM" id="SSF103190">
    <property type="entry name" value="Sensory domain-like"/>
    <property type="match status" value="1"/>
</dbReference>
<evidence type="ECO:0000256" key="5">
    <source>
        <dbReference type="ARBA" id="ARBA00023136"/>
    </source>
</evidence>
<dbReference type="Pfam" id="PF00563">
    <property type="entry name" value="EAL"/>
    <property type="match status" value="1"/>
</dbReference>
<feature type="domain" description="EAL" evidence="7">
    <location>
        <begin position="533"/>
        <end position="788"/>
    </location>
</feature>
<dbReference type="PROSITE" id="PS50883">
    <property type="entry name" value="EAL"/>
    <property type="match status" value="1"/>
</dbReference>
<dbReference type="Gene3D" id="3.30.450.20">
    <property type="entry name" value="PAS domain"/>
    <property type="match status" value="2"/>
</dbReference>
<sequence>MKRKKSGLFWKVYLIHIVIMVLLLSTLMFTAYYSLPEMSRVKNRSITDETVVRLKQQITNVTNNLYQVAALVQRKEEFLSNDSDVMTEAIRDLILSSGFFDQGLILDQNGDVLISYKGEATDEKVNLANQPYFTEAVRTKTTYISNIIEDLNGKRVIVVSVPVFNLKNGEERIVCLFVQMDKNGPFQSIFQSVNIGGGGYAYIVDGNGRILSHPDISRIGDNVLAVNRVVQKVTQRESGYEKVVNSKGVSMYASYTYLPRLDWGIVAQVPEQEIYASFRDFQKSVWVMAVLSFLFLSFLTAVFTKQTLRPIRRLYEAVEAVTQGNYELYLEEKDQTELGQLTRRFNQMIATIRDSRKQIEYQAYHDSLTGLPNRTLFKDHLERILQTANLRQKKAAVLFLDLDRFYEVNDSLGHQAGDQLLVEVGKRFNELSPLFLYRLGGDEFTVIIPEIDSKEDVVGTVENLMSKFAEPFELKGREFFVTVSIGISIFPDDGEDGNSLLQHADTAMYKAKEQMGNSHCFFEKEWNSNTESKLSLTRKLRRALENDELLIYYQPKFQIASGQISGMEALLRWYDRDTGMMVPPKEFIPLAEESGLISSIGEWVLKHVCTQMKHWLEGGYPPLRVSVNLSPQQFQDDKFVDTVRRILQETGLSGEYLEFEITERVLMKNEETVHQVLRTFKEMGVFISIDDFGTGYSSLSYLKQFPIDVLKIDQSFINNITNDPDNASITSAIIQLAHNLNAEVIAEGVETEEQLHFLRDKQCDAVQGYFISPPVPPHDFAGVLKQHLV</sequence>
<evidence type="ECO:0008006" key="12">
    <source>
        <dbReference type="Google" id="ProtNLM"/>
    </source>
</evidence>
<reference evidence="10 11" key="1">
    <citation type="submission" date="2020-08" db="EMBL/GenBank/DDBJ databases">
        <title>Complete Genome Sequence of Effusibacillus dendaii Strain skT53, Isolated from Farmland soil.</title>
        <authorList>
            <person name="Konishi T."/>
            <person name="Kawasaki H."/>
        </authorList>
    </citation>
    <scope>NUCLEOTIDE SEQUENCE [LARGE SCALE GENOMIC DNA]</scope>
    <source>
        <strain evidence="11">skT53</strain>
    </source>
</reference>
<evidence type="ECO:0000256" key="3">
    <source>
        <dbReference type="ARBA" id="ARBA00022692"/>
    </source>
</evidence>
<accession>A0A7I8DFG8</accession>
<dbReference type="Gene3D" id="6.10.340.10">
    <property type="match status" value="1"/>
</dbReference>
<dbReference type="FunFam" id="3.20.20.450:FF:000001">
    <property type="entry name" value="Cyclic di-GMP phosphodiesterase yahA"/>
    <property type="match status" value="1"/>
</dbReference>
<organism evidence="10 11">
    <name type="scientific">Effusibacillus dendaii</name>
    <dbReference type="NCBI Taxonomy" id="2743772"/>
    <lineage>
        <taxon>Bacteria</taxon>
        <taxon>Bacillati</taxon>
        <taxon>Bacillota</taxon>
        <taxon>Bacilli</taxon>
        <taxon>Bacillales</taxon>
        <taxon>Alicyclobacillaceae</taxon>
        <taxon>Effusibacillus</taxon>
    </lineage>
</organism>
<dbReference type="InterPro" id="IPR035919">
    <property type="entry name" value="EAL_sf"/>
</dbReference>
<keyword evidence="2" id="KW-1003">Cell membrane</keyword>
<evidence type="ECO:0000259" key="7">
    <source>
        <dbReference type="PROSITE" id="PS50883"/>
    </source>
</evidence>
<keyword evidence="4 6" id="KW-1133">Transmembrane helix</keyword>
<dbReference type="Pfam" id="PF00990">
    <property type="entry name" value="GGDEF"/>
    <property type="match status" value="1"/>
</dbReference>
<dbReference type="PROSITE" id="PS50887">
    <property type="entry name" value="GGDEF"/>
    <property type="match status" value="1"/>
</dbReference>
<dbReference type="AlphaFoldDB" id="A0A7I8DFG8"/>
<dbReference type="InterPro" id="IPR043128">
    <property type="entry name" value="Rev_trsase/Diguanyl_cyclase"/>
</dbReference>
<dbReference type="NCBIfam" id="TIGR00254">
    <property type="entry name" value="GGDEF"/>
    <property type="match status" value="1"/>
</dbReference>
<dbReference type="SMART" id="SM00304">
    <property type="entry name" value="HAMP"/>
    <property type="match status" value="1"/>
</dbReference>
<feature type="domain" description="GGDEF" evidence="9">
    <location>
        <begin position="393"/>
        <end position="524"/>
    </location>
</feature>
<evidence type="ECO:0000256" key="4">
    <source>
        <dbReference type="ARBA" id="ARBA00022989"/>
    </source>
</evidence>
<dbReference type="PANTHER" id="PTHR44757">
    <property type="entry name" value="DIGUANYLATE CYCLASE DGCP"/>
    <property type="match status" value="1"/>
</dbReference>
<evidence type="ECO:0000313" key="10">
    <source>
        <dbReference type="EMBL" id="BCJ87606.1"/>
    </source>
</evidence>
<proteinExistence type="predicted"/>
<dbReference type="InterPro" id="IPR029151">
    <property type="entry name" value="Sensor-like_sf"/>
</dbReference>
<keyword evidence="11" id="KW-1185">Reference proteome</keyword>
<dbReference type="CDD" id="cd18773">
    <property type="entry name" value="PDC1_HK_sensor"/>
    <property type="match status" value="1"/>
</dbReference>
<dbReference type="Gene3D" id="3.30.70.270">
    <property type="match status" value="1"/>
</dbReference>
<dbReference type="PROSITE" id="PS50885">
    <property type="entry name" value="HAMP"/>
    <property type="match status" value="1"/>
</dbReference>
<dbReference type="InterPro" id="IPR033479">
    <property type="entry name" value="dCache_1"/>
</dbReference>
<dbReference type="SUPFAM" id="SSF55073">
    <property type="entry name" value="Nucleotide cyclase"/>
    <property type="match status" value="1"/>
</dbReference>
<evidence type="ECO:0000313" key="11">
    <source>
        <dbReference type="Proteomes" id="UP000593802"/>
    </source>
</evidence>
<feature type="transmembrane region" description="Helical" evidence="6">
    <location>
        <begin position="285"/>
        <end position="304"/>
    </location>
</feature>